<dbReference type="AlphaFoldDB" id="A0AA93BXM2"/>
<evidence type="ECO:0000313" key="3">
    <source>
        <dbReference type="Proteomes" id="UP000284338"/>
    </source>
</evidence>
<keyword evidence="1" id="KW-0472">Membrane</keyword>
<dbReference type="InterPro" id="IPR047744">
    <property type="entry name" value="YmiA_put-like"/>
</dbReference>
<protein>
    <submittedName>
        <fullName evidence="2">YmiA family putative membrane protein</fullName>
    </submittedName>
</protein>
<gene>
    <name evidence="2" type="ORF">D4100_21705</name>
</gene>
<keyword evidence="3" id="KW-1185">Reference proteome</keyword>
<keyword evidence="1" id="KW-0812">Transmembrane</keyword>
<dbReference type="EMBL" id="QYYG01000009">
    <property type="protein sequence ID" value="RJF53510.1"/>
    <property type="molecule type" value="Genomic_DNA"/>
</dbReference>
<accession>A0AA93BXM2</accession>
<dbReference type="RefSeq" id="WP_043912424.1">
    <property type="nucleotide sequence ID" value="NZ_QYYG01000009.1"/>
</dbReference>
<sequence>MIRKDVRDIKRKAWLCVFIGCGVFWLSVAAVIYGLLMI</sequence>
<proteinExistence type="predicted"/>
<reference evidence="2 3" key="1">
    <citation type="submission" date="2018-09" db="EMBL/GenBank/DDBJ databases">
        <title>Draft genome of a novel serratia sp. strain with antifungal activity.</title>
        <authorList>
            <person name="Dichmann S.I."/>
            <person name="Park B.P."/>
            <person name="Pathiraja D."/>
            <person name="Choi I.-G."/>
            <person name="Stougaard P."/>
            <person name="Hennessy R.C."/>
        </authorList>
    </citation>
    <scope>NUCLEOTIDE SEQUENCE [LARGE SCALE GENOMIC DNA]</scope>
    <source>
        <strain evidence="2 3">S40</strain>
    </source>
</reference>
<feature type="transmembrane region" description="Helical" evidence="1">
    <location>
        <begin position="12"/>
        <end position="36"/>
    </location>
</feature>
<dbReference type="Proteomes" id="UP000284338">
    <property type="component" value="Unassembled WGS sequence"/>
</dbReference>
<dbReference type="NCBIfam" id="NF000536">
    <property type="entry name" value="YmiA"/>
    <property type="match status" value="1"/>
</dbReference>
<keyword evidence="1" id="KW-1133">Transmembrane helix</keyword>
<comment type="caution">
    <text evidence="2">The sequence shown here is derived from an EMBL/GenBank/DDBJ whole genome shotgun (WGS) entry which is preliminary data.</text>
</comment>
<organism evidence="2 3">
    <name type="scientific">Serratia inhibens</name>
    <dbReference type="NCBI Taxonomy" id="2338073"/>
    <lineage>
        <taxon>Bacteria</taxon>
        <taxon>Pseudomonadati</taxon>
        <taxon>Pseudomonadota</taxon>
        <taxon>Gammaproteobacteria</taxon>
        <taxon>Enterobacterales</taxon>
        <taxon>Yersiniaceae</taxon>
        <taxon>Serratia</taxon>
    </lineage>
</organism>
<name>A0AA93BXM2_9GAMM</name>
<evidence type="ECO:0000256" key="1">
    <source>
        <dbReference type="SAM" id="Phobius"/>
    </source>
</evidence>
<dbReference type="Pfam" id="PF22868">
    <property type="entry name" value="YmiA-like"/>
    <property type="match status" value="1"/>
</dbReference>
<evidence type="ECO:0000313" key="2">
    <source>
        <dbReference type="EMBL" id="RJF53510.1"/>
    </source>
</evidence>